<dbReference type="InterPro" id="IPR017930">
    <property type="entry name" value="Myb_dom"/>
</dbReference>
<comment type="caution">
    <text evidence="2">The sequence shown here is derived from an EMBL/GenBank/DDBJ whole genome shotgun (WGS) entry which is preliminary data.</text>
</comment>
<proteinExistence type="predicted"/>
<dbReference type="AlphaFoldDB" id="A0A2I1GYD7"/>
<dbReference type="VEuPathDB" id="FungiDB:RhiirFUN_025999"/>
<protein>
    <recommendedName>
        <fullName evidence="1">HTH myb-type domain-containing protein</fullName>
    </recommendedName>
</protein>
<evidence type="ECO:0000313" key="3">
    <source>
        <dbReference type="Proteomes" id="UP000234323"/>
    </source>
</evidence>
<dbReference type="InterPro" id="IPR009057">
    <property type="entry name" value="Homeodomain-like_sf"/>
</dbReference>
<sequence>MGKLKRRRTKKIEEIDNEIKNAVNEYKNEPNRYVMISKKIGKGFTSKQIRQRWLSHLDPSICHEELNDDEKNYIIEWVKDYKNNNSSDKICWTKLISEMNSKFGKLRSENKPPFASGLFTCGRLEKYWSKRSSRNQMQADLASQIKPQPTEKCNRLEMNRHNINLGTWVWLIRVLYK</sequence>
<dbReference type="SUPFAM" id="SSF46689">
    <property type="entry name" value="Homeodomain-like"/>
    <property type="match status" value="1"/>
</dbReference>
<evidence type="ECO:0000259" key="1">
    <source>
        <dbReference type="PROSITE" id="PS51294"/>
    </source>
</evidence>
<keyword evidence="3" id="KW-1185">Reference proteome</keyword>
<name>A0A2I1GYD7_9GLOM</name>
<organism evidence="2 3">
    <name type="scientific">Rhizophagus irregularis</name>
    <dbReference type="NCBI Taxonomy" id="588596"/>
    <lineage>
        <taxon>Eukaryota</taxon>
        <taxon>Fungi</taxon>
        <taxon>Fungi incertae sedis</taxon>
        <taxon>Mucoromycota</taxon>
        <taxon>Glomeromycotina</taxon>
        <taxon>Glomeromycetes</taxon>
        <taxon>Glomerales</taxon>
        <taxon>Glomeraceae</taxon>
        <taxon>Rhizophagus</taxon>
    </lineage>
</organism>
<dbReference type="PROSITE" id="PS51294">
    <property type="entry name" value="HTH_MYB"/>
    <property type="match status" value="1"/>
</dbReference>
<dbReference type="VEuPathDB" id="FungiDB:FUN_022049"/>
<dbReference type="Proteomes" id="UP000234323">
    <property type="component" value="Unassembled WGS sequence"/>
</dbReference>
<gene>
    <name evidence="2" type="ORF">RhiirA4_468796</name>
</gene>
<feature type="domain" description="HTH myb-type" evidence="1">
    <location>
        <begin position="16"/>
        <end position="61"/>
    </location>
</feature>
<reference evidence="2 3" key="1">
    <citation type="submission" date="2015-10" db="EMBL/GenBank/DDBJ databases">
        <title>Genome analyses suggest a sexual origin of heterokaryosis in a supposedly ancient asexual fungus.</title>
        <authorList>
            <person name="Ropars J."/>
            <person name="Sedzielewska K."/>
            <person name="Noel J."/>
            <person name="Charron P."/>
            <person name="Farinelli L."/>
            <person name="Marton T."/>
            <person name="Kruger M."/>
            <person name="Pelin A."/>
            <person name="Brachmann A."/>
            <person name="Corradi N."/>
        </authorList>
    </citation>
    <scope>NUCLEOTIDE SEQUENCE [LARGE SCALE GENOMIC DNA]</scope>
    <source>
        <strain evidence="2 3">A4</strain>
    </source>
</reference>
<dbReference type="Gene3D" id="1.10.10.60">
    <property type="entry name" value="Homeodomain-like"/>
    <property type="match status" value="1"/>
</dbReference>
<accession>A0A2I1GYD7</accession>
<dbReference type="VEuPathDB" id="FungiDB:RhiirA1_493616"/>
<dbReference type="EMBL" id="LLXI01001056">
    <property type="protein sequence ID" value="PKY51639.1"/>
    <property type="molecule type" value="Genomic_DNA"/>
</dbReference>
<evidence type="ECO:0000313" key="2">
    <source>
        <dbReference type="EMBL" id="PKY51639.1"/>
    </source>
</evidence>